<dbReference type="SUPFAM" id="SSF53300">
    <property type="entry name" value="vWA-like"/>
    <property type="match status" value="1"/>
</dbReference>
<gene>
    <name evidence="3" type="ordered locus">sce1091</name>
</gene>
<feature type="compositionally biased region" description="Gly residues" evidence="1">
    <location>
        <begin position="34"/>
        <end position="66"/>
    </location>
</feature>
<feature type="signal peptide" evidence="2">
    <location>
        <begin position="1"/>
        <end position="21"/>
    </location>
</feature>
<feature type="region of interest" description="Disordered" evidence="1">
    <location>
        <begin position="34"/>
        <end position="73"/>
    </location>
</feature>
<evidence type="ECO:0000256" key="2">
    <source>
        <dbReference type="SAM" id="SignalP"/>
    </source>
</evidence>
<dbReference type="eggNOG" id="ENOG5030J6K">
    <property type="taxonomic scope" value="Bacteria"/>
</dbReference>
<accession>A9F091</accession>
<evidence type="ECO:0000313" key="4">
    <source>
        <dbReference type="Proteomes" id="UP000002139"/>
    </source>
</evidence>
<dbReference type="EMBL" id="AM746676">
    <property type="protein sequence ID" value="CAN91248.1"/>
    <property type="molecule type" value="Genomic_DNA"/>
</dbReference>
<evidence type="ECO:0000313" key="3">
    <source>
        <dbReference type="EMBL" id="CAN91248.1"/>
    </source>
</evidence>
<keyword evidence="2" id="KW-0732">Signal</keyword>
<name>A9F091_SORC5</name>
<dbReference type="InterPro" id="IPR036465">
    <property type="entry name" value="vWFA_dom_sf"/>
</dbReference>
<protein>
    <recommendedName>
        <fullName evidence="5">VWFA domain-containing protein</fullName>
    </recommendedName>
</protein>
<dbReference type="KEGG" id="scl:sce1091"/>
<dbReference type="OrthoDB" id="5493134at2"/>
<sequence>MKLSTKTLVGLVGLGLLAAAAAIGGCSGGGGEANPGNSGSGSGSGSGGSGSSGETSGSGLGDGGGFDVDAGPVDRDASLNGDTACVATRLQADYQQRPADIIFIIDNSESMKDEINSVQRNINQNFASIIAANKVDFRVIMLSRHGSSDVEQSVCIEAPLGSGSCSPVPSAPNTNPPHFYQYNLDISSLDSLCMAIDTLNGAIQPRGETASPGWSQWLREESLKVFVEITDDGVDCTTKSLGASKTLVDEGADIKLYDLDDDEPANRNVAGGTLSAETFDAALTAVAPQFFGSKDARNYKFFSFVGIKENDPITAPWPPEAPATWEQCRPDSVDPGTTYQVLSVMTGGLRYPIQQHATYDAVFQAIADSVVSGAKLSCEIEVPKAPDGHSIDLKTVQIEFTPSDGGQKKTFSQVKSLEECAGASSSFYIEEGHIRLCEDTCALAAQDNTAGMELLYGCSVNPN</sequence>
<dbReference type="Proteomes" id="UP000002139">
    <property type="component" value="Chromosome"/>
</dbReference>
<proteinExistence type="predicted"/>
<evidence type="ECO:0000256" key="1">
    <source>
        <dbReference type="SAM" id="MobiDB-lite"/>
    </source>
</evidence>
<evidence type="ECO:0008006" key="5">
    <source>
        <dbReference type="Google" id="ProtNLM"/>
    </source>
</evidence>
<dbReference type="RefSeq" id="WP_012233725.1">
    <property type="nucleotide sequence ID" value="NC_010162.1"/>
</dbReference>
<dbReference type="PROSITE" id="PS51257">
    <property type="entry name" value="PROKAR_LIPOPROTEIN"/>
    <property type="match status" value="1"/>
</dbReference>
<keyword evidence="4" id="KW-1185">Reference proteome</keyword>
<dbReference type="AlphaFoldDB" id="A9F091"/>
<dbReference type="HOGENOM" id="CLU_619313_0_0_7"/>
<organism evidence="3 4">
    <name type="scientific">Sorangium cellulosum (strain So ce56)</name>
    <name type="common">Polyangium cellulosum (strain So ce56)</name>
    <dbReference type="NCBI Taxonomy" id="448385"/>
    <lineage>
        <taxon>Bacteria</taxon>
        <taxon>Pseudomonadati</taxon>
        <taxon>Myxococcota</taxon>
        <taxon>Polyangia</taxon>
        <taxon>Polyangiales</taxon>
        <taxon>Polyangiaceae</taxon>
        <taxon>Sorangium</taxon>
    </lineage>
</organism>
<feature type="chain" id="PRO_5002737597" description="VWFA domain-containing protein" evidence="2">
    <location>
        <begin position="22"/>
        <end position="463"/>
    </location>
</feature>
<reference evidence="3 4" key="1">
    <citation type="journal article" date="2007" name="Nat. Biotechnol.">
        <title>Complete genome sequence of the myxobacterium Sorangium cellulosum.</title>
        <authorList>
            <person name="Schneiker S."/>
            <person name="Perlova O."/>
            <person name="Kaiser O."/>
            <person name="Gerth K."/>
            <person name="Alici A."/>
            <person name="Altmeyer M.O."/>
            <person name="Bartels D."/>
            <person name="Bekel T."/>
            <person name="Beyer S."/>
            <person name="Bode E."/>
            <person name="Bode H.B."/>
            <person name="Bolten C.J."/>
            <person name="Choudhuri J.V."/>
            <person name="Doss S."/>
            <person name="Elnakady Y.A."/>
            <person name="Frank B."/>
            <person name="Gaigalat L."/>
            <person name="Goesmann A."/>
            <person name="Groeger C."/>
            <person name="Gross F."/>
            <person name="Jelsbak L."/>
            <person name="Jelsbak L."/>
            <person name="Kalinowski J."/>
            <person name="Kegler C."/>
            <person name="Knauber T."/>
            <person name="Konietzny S."/>
            <person name="Kopp M."/>
            <person name="Krause L."/>
            <person name="Krug D."/>
            <person name="Linke B."/>
            <person name="Mahmud T."/>
            <person name="Martinez-Arias R."/>
            <person name="McHardy A.C."/>
            <person name="Merai M."/>
            <person name="Meyer F."/>
            <person name="Mormann S."/>
            <person name="Munoz-Dorado J."/>
            <person name="Perez J."/>
            <person name="Pradella S."/>
            <person name="Rachid S."/>
            <person name="Raddatz G."/>
            <person name="Rosenau F."/>
            <person name="Rueckert C."/>
            <person name="Sasse F."/>
            <person name="Scharfe M."/>
            <person name="Schuster S.C."/>
            <person name="Suen G."/>
            <person name="Treuner-Lange A."/>
            <person name="Velicer G.J."/>
            <person name="Vorholter F.-J."/>
            <person name="Weissman K.J."/>
            <person name="Welch R.D."/>
            <person name="Wenzel S.C."/>
            <person name="Whitworth D.E."/>
            <person name="Wilhelm S."/>
            <person name="Wittmann C."/>
            <person name="Bloecker H."/>
            <person name="Puehler A."/>
            <person name="Mueller R."/>
        </authorList>
    </citation>
    <scope>NUCLEOTIDE SEQUENCE [LARGE SCALE GENOMIC DNA]</scope>
    <source>
        <strain evidence="4">So ce56</strain>
    </source>
</reference>